<dbReference type="InterPro" id="IPR026881">
    <property type="entry name" value="WYL_dom"/>
</dbReference>
<evidence type="ECO:0000313" key="5">
    <source>
        <dbReference type="EMBL" id="CAB4701763.1"/>
    </source>
</evidence>
<protein>
    <submittedName>
        <fullName evidence="7">Unannotated protein</fullName>
    </submittedName>
</protein>
<dbReference type="EMBL" id="CAFBOL010000040">
    <property type="protein sequence ID" value="CAB4993524.1"/>
    <property type="molecule type" value="Genomic_DNA"/>
</dbReference>
<dbReference type="Pfam" id="PF13280">
    <property type="entry name" value="WYL"/>
    <property type="match status" value="1"/>
</dbReference>
<feature type="domain" description="WCX" evidence="3">
    <location>
        <begin position="216"/>
        <end position="274"/>
    </location>
</feature>
<dbReference type="PIRSF" id="PIRSF016838">
    <property type="entry name" value="PafC"/>
    <property type="match status" value="1"/>
</dbReference>
<accession>A0A6J7C3A1</accession>
<evidence type="ECO:0000313" key="8">
    <source>
        <dbReference type="EMBL" id="CAB4938095.1"/>
    </source>
</evidence>
<evidence type="ECO:0000259" key="1">
    <source>
        <dbReference type="Pfam" id="PF13280"/>
    </source>
</evidence>
<dbReference type="InterPro" id="IPR051534">
    <property type="entry name" value="CBASS_pafABC_assoc_protein"/>
</dbReference>
<dbReference type="InterPro" id="IPR057727">
    <property type="entry name" value="WCX_dom"/>
</dbReference>
<dbReference type="EMBL" id="CAFAAV010000093">
    <property type="protein sequence ID" value="CAB4820337.1"/>
    <property type="molecule type" value="Genomic_DNA"/>
</dbReference>
<dbReference type="EMBL" id="CAFBIY010000088">
    <property type="protein sequence ID" value="CAB4851621.1"/>
    <property type="molecule type" value="Genomic_DNA"/>
</dbReference>
<dbReference type="EMBL" id="CAESGF010000008">
    <property type="protein sequence ID" value="CAB4363935.1"/>
    <property type="molecule type" value="Genomic_DNA"/>
</dbReference>
<dbReference type="InterPro" id="IPR028349">
    <property type="entry name" value="PafC-like"/>
</dbReference>
<sequence>MLPWLMERGEVTVAEAAARFELTEQDLVRDLELAAMCGLPPFVDEMVDVFIDEGIIFTGVPRLFTKALRLTAPEGFALLAAARVAMEIPGGESDGALARALAKLAAALGDDGLVVETPAPALAELVTSAADEGARLHITYWSAHTDLRREREISPRVVFVDRGSWYVIADDHLSGEERTFRIDRIERAERTGIIDAPRDVSAPAIDSWFADADLPTAVLHVPASGKWVAERYPTTSVTPDGAGWLIEVTVASEGWLRDLLLRLGAQATVVSPPEWSGLGADAAAELLSRYEASRA</sequence>
<feature type="domain" description="WYL" evidence="1">
    <location>
        <begin position="124"/>
        <end position="189"/>
    </location>
</feature>
<dbReference type="PANTHER" id="PTHR34580:SF1">
    <property type="entry name" value="PROTEIN PAFC"/>
    <property type="match status" value="1"/>
</dbReference>
<dbReference type="EMBL" id="CAEZYF010000001">
    <property type="protein sequence ID" value="CAB4701763.1"/>
    <property type="molecule type" value="Genomic_DNA"/>
</dbReference>
<evidence type="ECO:0000259" key="3">
    <source>
        <dbReference type="Pfam" id="PF25583"/>
    </source>
</evidence>
<feature type="domain" description="PafC HTH" evidence="2">
    <location>
        <begin position="1"/>
        <end position="105"/>
    </location>
</feature>
<dbReference type="EMBL" id="CAFBMT010000010">
    <property type="protein sequence ID" value="CAB4938095.1"/>
    <property type="molecule type" value="Genomic_DNA"/>
</dbReference>
<organism evidence="7">
    <name type="scientific">freshwater metagenome</name>
    <dbReference type="NCBI Taxonomy" id="449393"/>
    <lineage>
        <taxon>unclassified sequences</taxon>
        <taxon>metagenomes</taxon>
        <taxon>ecological metagenomes</taxon>
    </lineage>
</organism>
<evidence type="ECO:0000259" key="2">
    <source>
        <dbReference type="Pfam" id="PF19187"/>
    </source>
</evidence>
<evidence type="ECO:0000313" key="9">
    <source>
        <dbReference type="EMBL" id="CAB4993524.1"/>
    </source>
</evidence>
<evidence type="ECO:0000313" key="7">
    <source>
        <dbReference type="EMBL" id="CAB4851621.1"/>
    </source>
</evidence>
<dbReference type="PANTHER" id="PTHR34580">
    <property type="match status" value="1"/>
</dbReference>
<dbReference type="PROSITE" id="PS52050">
    <property type="entry name" value="WYL"/>
    <property type="match status" value="1"/>
</dbReference>
<reference evidence="7" key="1">
    <citation type="submission" date="2020-05" db="EMBL/GenBank/DDBJ databases">
        <authorList>
            <person name="Chiriac C."/>
            <person name="Salcher M."/>
            <person name="Ghai R."/>
            <person name="Kavagutti S V."/>
        </authorList>
    </citation>
    <scope>NUCLEOTIDE SEQUENCE</scope>
</reference>
<dbReference type="Pfam" id="PF25583">
    <property type="entry name" value="WCX"/>
    <property type="match status" value="1"/>
</dbReference>
<dbReference type="Pfam" id="PF19187">
    <property type="entry name" value="HTH_PafC"/>
    <property type="match status" value="1"/>
</dbReference>
<proteinExistence type="predicted"/>
<dbReference type="InterPro" id="IPR043839">
    <property type="entry name" value="PafC_HTH"/>
</dbReference>
<evidence type="ECO:0000313" key="4">
    <source>
        <dbReference type="EMBL" id="CAB4363935.1"/>
    </source>
</evidence>
<evidence type="ECO:0000313" key="6">
    <source>
        <dbReference type="EMBL" id="CAB4820337.1"/>
    </source>
</evidence>
<gene>
    <name evidence="5" type="ORF">UFOPK2656_00101</name>
    <name evidence="6" type="ORF">UFOPK3099_01347</name>
    <name evidence="7" type="ORF">UFOPK3267_01622</name>
    <name evidence="8" type="ORF">UFOPK3651_01951</name>
    <name evidence="9" type="ORF">UFOPK3931_01632</name>
    <name evidence="4" type="ORF">UFOPK4189_01705</name>
</gene>
<name>A0A6J7C3A1_9ZZZZ</name>
<dbReference type="AlphaFoldDB" id="A0A6J7C3A1"/>